<reference evidence="1" key="1">
    <citation type="submission" date="2021-06" db="EMBL/GenBank/DDBJ databases">
        <authorList>
            <person name="Kallberg Y."/>
            <person name="Tangrot J."/>
            <person name="Rosling A."/>
        </authorList>
    </citation>
    <scope>NUCLEOTIDE SEQUENCE</scope>
    <source>
        <strain evidence="1">CL551</strain>
    </source>
</reference>
<protein>
    <submittedName>
        <fullName evidence="1">9523_t:CDS:1</fullName>
    </submittedName>
</protein>
<evidence type="ECO:0000313" key="2">
    <source>
        <dbReference type="Proteomes" id="UP000789342"/>
    </source>
</evidence>
<sequence>MSKRIEQDESFRNNTLMIVDTFKDESSRRHLASSIGCELLLIIENGMVFLDCYDRVFQWEEECQMLWPLGNSLEEVMSNGEKNQVPWYWEYDGAVYEFKELLQ</sequence>
<evidence type="ECO:0000313" key="1">
    <source>
        <dbReference type="EMBL" id="CAG8695386.1"/>
    </source>
</evidence>
<keyword evidence="2" id="KW-1185">Reference proteome</keyword>
<dbReference type="Proteomes" id="UP000789342">
    <property type="component" value="Unassembled WGS sequence"/>
</dbReference>
<name>A0A9N9EUX9_9GLOM</name>
<dbReference type="EMBL" id="CAJVPV010015979">
    <property type="protein sequence ID" value="CAG8695386.1"/>
    <property type="molecule type" value="Genomic_DNA"/>
</dbReference>
<comment type="caution">
    <text evidence="1">The sequence shown here is derived from an EMBL/GenBank/DDBJ whole genome shotgun (WGS) entry which is preliminary data.</text>
</comment>
<proteinExistence type="predicted"/>
<dbReference type="OrthoDB" id="2371799at2759"/>
<feature type="non-terminal residue" evidence="1">
    <location>
        <position position="103"/>
    </location>
</feature>
<organism evidence="1 2">
    <name type="scientific">Acaulospora morrowiae</name>
    <dbReference type="NCBI Taxonomy" id="94023"/>
    <lineage>
        <taxon>Eukaryota</taxon>
        <taxon>Fungi</taxon>
        <taxon>Fungi incertae sedis</taxon>
        <taxon>Mucoromycota</taxon>
        <taxon>Glomeromycotina</taxon>
        <taxon>Glomeromycetes</taxon>
        <taxon>Diversisporales</taxon>
        <taxon>Acaulosporaceae</taxon>
        <taxon>Acaulospora</taxon>
    </lineage>
</organism>
<dbReference type="AlphaFoldDB" id="A0A9N9EUX9"/>
<gene>
    <name evidence="1" type="ORF">AMORRO_LOCUS11827</name>
</gene>
<accession>A0A9N9EUX9</accession>